<dbReference type="Pfam" id="PF13041">
    <property type="entry name" value="PPR_2"/>
    <property type="match status" value="1"/>
</dbReference>
<dbReference type="InterPro" id="IPR002885">
    <property type="entry name" value="PPR_rpt"/>
</dbReference>
<protein>
    <recommendedName>
        <fullName evidence="5">Pentatricopeptide repeat-containing protein</fullName>
    </recommendedName>
</protein>
<dbReference type="OrthoDB" id="185373at2759"/>
<dbReference type="GO" id="GO:0003723">
    <property type="term" value="F:RNA binding"/>
    <property type="evidence" value="ECO:0007669"/>
    <property type="project" value="InterPro"/>
</dbReference>
<name>A0A9Q0J337_9ROSI</name>
<dbReference type="InterPro" id="IPR046960">
    <property type="entry name" value="PPR_At4g14850-like_plant"/>
</dbReference>
<evidence type="ECO:0000256" key="2">
    <source>
        <dbReference type="PROSITE-ProRule" id="PRU00708"/>
    </source>
</evidence>
<evidence type="ECO:0000313" key="4">
    <source>
        <dbReference type="Proteomes" id="UP001141552"/>
    </source>
</evidence>
<keyword evidence="1" id="KW-0677">Repeat</keyword>
<dbReference type="Gene3D" id="1.25.40.10">
    <property type="entry name" value="Tetratricopeptide repeat domain"/>
    <property type="match status" value="1"/>
</dbReference>
<comment type="caution">
    <text evidence="3">The sequence shown here is derived from an EMBL/GenBank/DDBJ whole genome shotgun (WGS) entry which is preliminary data.</text>
</comment>
<dbReference type="PANTHER" id="PTHR47926">
    <property type="entry name" value="PENTATRICOPEPTIDE REPEAT-CONTAINING PROTEIN"/>
    <property type="match status" value="1"/>
</dbReference>
<keyword evidence="4" id="KW-1185">Reference proteome</keyword>
<evidence type="ECO:0000256" key="1">
    <source>
        <dbReference type="ARBA" id="ARBA00022737"/>
    </source>
</evidence>
<dbReference type="Proteomes" id="UP001141552">
    <property type="component" value="Unassembled WGS sequence"/>
</dbReference>
<feature type="repeat" description="PPR" evidence="2">
    <location>
        <begin position="5"/>
        <end position="39"/>
    </location>
</feature>
<dbReference type="InterPro" id="IPR011990">
    <property type="entry name" value="TPR-like_helical_dom_sf"/>
</dbReference>
<dbReference type="GO" id="GO:0009451">
    <property type="term" value="P:RNA modification"/>
    <property type="evidence" value="ECO:0007669"/>
    <property type="project" value="InterPro"/>
</dbReference>
<evidence type="ECO:0008006" key="5">
    <source>
        <dbReference type="Google" id="ProtNLM"/>
    </source>
</evidence>
<dbReference type="PROSITE" id="PS51375">
    <property type="entry name" value="PPR"/>
    <property type="match status" value="1"/>
</dbReference>
<reference evidence="3" key="1">
    <citation type="submission" date="2022-02" db="EMBL/GenBank/DDBJ databases">
        <authorList>
            <person name="Henning P.M."/>
            <person name="McCubbin A.G."/>
            <person name="Shore J.S."/>
        </authorList>
    </citation>
    <scope>NUCLEOTIDE SEQUENCE</scope>
    <source>
        <strain evidence="3">F60SS</strain>
        <tissue evidence="3">Leaves</tissue>
    </source>
</reference>
<sequence length="50" mass="5588">MDERDVVSWNSLICGYQQCGMYKEVLGLFSSMQETGVEADLVTMVKVLLA</sequence>
<organism evidence="3 4">
    <name type="scientific">Turnera subulata</name>
    <dbReference type="NCBI Taxonomy" id="218843"/>
    <lineage>
        <taxon>Eukaryota</taxon>
        <taxon>Viridiplantae</taxon>
        <taxon>Streptophyta</taxon>
        <taxon>Embryophyta</taxon>
        <taxon>Tracheophyta</taxon>
        <taxon>Spermatophyta</taxon>
        <taxon>Magnoliopsida</taxon>
        <taxon>eudicotyledons</taxon>
        <taxon>Gunneridae</taxon>
        <taxon>Pentapetalae</taxon>
        <taxon>rosids</taxon>
        <taxon>fabids</taxon>
        <taxon>Malpighiales</taxon>
        <taxon>Passifloraceae</taxon>
        <taxon>Turnera</taxon>
    </lineage>
</organism>
<dbReference type="NCBIfam" id="TIGR00756">
    <property type="entry name" value="PPR"/>
    <property type="match status" value="1"/>
</dbReference>
<evidence type="ECO:0000313" key="3">
    <source>
        <dbReference type="EMBL" id="KAJ4826604.1"/>
    </source>
</evidence>
<dbReference type="AlphaFoldDB" id="A0A9Q0J337"/>
<dbReference type="EMBL" id="JAKUCV010006621">
    <property type="protein sequence ID" value="KAJ4826604.1"/>
    <property type="molecule type" value="Genomic_DNA"/>
</dbReference>
<reference evidence="3" key="2">
    <citation type="journal article" date="2023" name="Plants (Basel)">
        <title>Annotation of the Turnera subulata (Passifloraceae) Draft Genome Reveals the S-Locus Evolved after the Divergence of Turneroideae from Passifloroideae in a Stepwise Manner.</title>
        <authorList>
            <person name="Henning P.M."/>
            <person name="Roalson E.H."/>
            <person name="Mir W."/>
            <person name="McCubbin A.G."/>
            <person name="Shore J.S."/>
        </authorList>
    </citation>
    <scope>NUCLEOTIDE SEQUENCE</scope>
    <source>
        <strain evidence="3">F60SS</strain>
    </source>
</reference>
<accession>A0A9Q0J337</accession>
<gene>
    <name evidence="3" type="ORF">Tsubulata_043453</name>
</gene>
<proteinExistence type="predicted"/>